<evidence type="ECO:0000256" key="1">
    <source>
        <dbReference type="SAM" id="Phobius"/>
    </source>
</evidence>
<dbReference type="AlphaFoldDB" id="A0A401ZX89"/>
<organism evidence="2 3">
    <name type="scientific">Tengunoibacter tsumagoiensis</name>
    <dbReference type="NCBI Taxonomy" id="2014871"/>
    <lineage>
        <taxon>Bacteria</taxon>
        <taxon>Bacillati</taxon>
        <taxon>Chloroflexota</taxon>
        <taxon>Ktedonobacteria</taxon>
        <taxon>Ktedonobacterales</taxon>
        <taxon>Dictyobacteraceae</taxon>
        <taxon>Tengunoibacter</taxon>
    </lineage>
</organism>
<keyword evidence="1" id="KW-0472">Membrane</keyword>
<accession>A0A401ZX89</accession>
<reference evidence="3" key="1">
    <citation type="submission" date="2018-12" db="EMBL/GenBank/DDBJ databases">
        <title>Tengunoibacter tsumagoiensis gen. nov., sp. nov., Dictyobacter kobayashii sp. nov., D. alpinus sp. nov., and D. joshuensis sp. nov. and description of Dictyobacteraceae fam. nov. within the order Ktedonobacterales isolated from Tengu-no-mugimeshi.</title>
        <authorList>
            <person name="Wang C.M."/>
            <person name="Zheng Y."/>
            <person name="Sakai Y."/>
            <person name="Toyoda A."/>
            <person name="Minakuchi Y."/>
            <person name="Abe K."/>
            <person name="Yokota A."/>
            <person name="Yabe S."/>
        </authorList>
    </citation>
    <scope>NUCLEOTIDE SEQUENCE [LARGE SCALE GENOMIC DNA]</scope>
    <source>
        <strain evidence="3">Uno3</strain>
    </source>
</reference>
<protein>
    <submittedName>
        <fullName evidence="2">Uncharacterized protein</fullName>
    </submittedName>
</protein>
<keyword evidence="1" id="KW-0812">Transmembrane</keyword>
<feature type="transmembrane region" description="Helical" evidence="1">
    <location>
        <begin position="170"/>
        <end position="194"/>
    </location>
</feature>
<dbReference type="EMBL" id="BIFR01000001">
    <property type="protein sequence ID" value="GCE11459.1"/>
    <property type="molecule type" value="Genomic_DNA"/>
</dbReference>
<keyword evidence="3" id="KW-1185">Reference proteome</keyword>
<comment type="caution">
    <text evidence="2">The sequence shown here is derived from an EMBL/GenBank/DDBJ whole genome shotgun (WGS) entry which is preliminary data.</text>
</comment>
<sequence length="351" mass="37684">MMNCYSCDTPLKPETLICTSCGMRQISYRPYIIYPTPEDDRIATDQVEDEAVSDAPTLALPNVSSNEGTVARSGEADIAAYSTIATQVVSPSQIPDSEEVELEDLPTLATPAIGQSSPAQVSGREERDLRELPTLALPSIHSAEVMHPPQKSDLEDEMLEDLPRSNSKRVLLILGNIGLSLLVVSLIGLIIFFLSLKNPFTNGVASGPTVVPVSTAQYGPSGQLVKESAGNTLVDPQLSTQIDNNYNPTQPATTFTTQQEIYIVFGIESQGLPGTIKAIWYLDRSPINTALFAHAPENTIGYFSTVYTTPGQGAVELYWCATSNCTDAQLAQIVTFTVSAEADPTPNPTVG</sequence>
<evidence type="ECO:0000313" key="2">
    <source>
        <dbReference type="EMBL" id="GCE11459.1"/>
    </source>
</evidence>
<proteinExistence type="predicted"/>
<dbReference type="Proteomes" id="UP000287352">
    <property type="component" value="Unassembled WGS sequence"/>
</dbReference>
<name>A0A401ZX89_9CHLR</name>
<keyword evidence="1" id="KW-1133">Transmembrane helix</keyword>
<gene>
    <name evidence="2" type="ORF">KTT_13180</name>
</gene>
<evidence type="ECO:0000313" key="3">
    <source>
        <dbReference type="Proteomes" id="UP000287352"/>
    </source>
</evidence>